<accession>A0ABQ3AH01</accession>
<feature type="compositionally biased region" description="Low complexity" evidence="1">
    <location>
        <begin position="336"/>
        <end position="359"/>
    </location>
</feature>
<comment type="caution">
    <text evidence="3">The sequence shown here is derived from an EMBL/GenBank/DDBJ whole genome shotgun (WGS) entry which is preliminary data.</text>
</comment>
<feature type="region of interest" description="Disordered" evidence="1">
    <location>
        <begin position="141"/>
        <end position="165"/>
    </location>
</feature>
<name>A0ABQ3AH01_9ACTN</name>
<reference evidence="4" key="1">
    <citation type="journal article" date="2019" name="Int. J. Syst. Evol. Microbiol.">
        <title>The Global Catalogue of Microorganisms (GCM) 10K type strain sequencing project: providing services to taxonomists for standard genome sequencing and annotation.</title>
        <authorList>
            <consortium name="The Broad Institute Genomics Platform"/>
            <consortium name="The Broad Institute Genome Sequencing Center for Infectious Disease"/>
            <person name="Wu L."/>
            <person name="Ma J."/>
        </authorList>
    </citation>
    <scope>NUCLEOTIDE SEQUENCE [LARGE SCALE GENOMIC DNA]</scope>
    <source>
        <strain evidence="4">JCM 4957</strain>
    </source>
</reference>
<evidence type="ECO:0008006" key="5">
    <source>
        <dbReference type="Google" id="ProtNLM"/>
    </source>
</evidence>
<feature type="region of interest" description="Disordered" evidence="1">
    <location>
        <begin position="18"/>
        <end position="123"/>
    </location>
</feature>
<evidence type="ECO:0000313" key="4">
    <source>
        <dbReference type="Proteomes" id="UP000653308"/>
    </source>
</evidence>
<feature type="compositionally biased region" description="Low complexity" evidence="1">
    <location>
        <begin position="72"/>
        <end position="82"/>
    </location>
</feature>
<organism evidence="3 4">
    <name type="scientific">Streptomyces djakartensis</name>
    <dbReference type="NCBI Taxonomy" id="68193"/>
    <lineage>
        <taxon>Bacteria</taxon>
        <taxon>Bacillati</taxon>
        <taxon>Actinomycetota</taxon>
        <taxon>Actinomycetes</taxon>
        <taxon>Kitasatosporales</taxon>
        <taxon>Streptomycetaceae</taxon>
        <taxon>Streptomyces</taxon>
    </lineage>
</organism>
<keyword evidence="4" id="KW-1185">Reference proteome</keyword>
<feature type="transmembrane region" description="Helical" evidence="2">
    <location>
        <begin position="174"/>
        <end position="194"/>
    </location>
</feature>
<feature type="region of interest" description="Disordered" evidence="1">
    <location>
        <begin position="204"/>
        <end position="365"/>
    </location>
</feature>
<evidence type="ECO:0000313" key="3">
    <source>
        <dbReference type="EMBL" id="GGY49745.1"/>
    </source>
</evidence>
<keyword evidence="2" id="KW-0472">Membrane</keyword>
<keyword evidence="2" id="KW-0812">Transmembrane</keyword>
<dbReference type="PRINTS" id="PR01217">
    <property type="entry name" value="PRICHEXTENSN"/>
</dbReference>
<evidence type="ECO:0000256" key="1">
    <source>
        <dbReference type="SAM" id="MobiDB-lite"/>
    </source>
</evidence>
<proteinExistence type="predicted"/>
<gene>
    <name evidence="3" type="ORF">GCM10010384_64860</name>
</gene>
<protein>
    <recommendedName>
        <fullName evidence="5">Translation initiation factor IF-2</fullName>
    </recommendedName>
</protein>
<evidence type="ECO:0000256" key="2">
    <source>
        <dbReference type="SAM" id="Phobius"/>
    </source>
</evidence>
<feature type="compositionally biased region" description="Low complexity" evidence="1">
    <location>
        <begin position="226"/>
        <end position="298"/>
    </location>
</feature>
<feature type="compositionally biased region" description="Pro residues" evidence="1">
    <location>
        <begin position="299"/>
        <end position="308"/>
    </location>
</feature>
<dbReference type="Proteomes" id="UP000653308">
    <property type="component" value="Unassembled WGS sequence"/>
</dbReference>
<dbReference type="EMBL" id="BMWE01000031">
    <property type="protein sequence ID" value="GGY49745.1"/>
    <property type="molecule type" value="Genomic_DNA"/>
</dbReference>
<sequence>MRVKKWREDAQPEWPEVALTTRELSSDGRVRHRGATQVFAGSDVRATGGRLPAGTENLRGIPRQSEGRAGSPAPEAPAVPAVRDPWQEDAQPAGTAPPDDGPADAQPAGTAPPDDGPAEHTHDPHEVTVQLDAVVLGDGFLRQDNEGAGTPETAADRPVFVDESGRRSRRFRRIGMAVALACGVYAVVIVATLLSGNSNAPWLPVPGQKEDQPAGQVDTPPQPEQSAPSAGTGATTPGSTPTTDEVGAPSPGVSAGRPAAPAAPADAADPGRRGTTAKPSPTTTRTSPAPGTGVTDPTPSKPADPPATPATAPTPTTEPTPEPTVTTGTGDGGDTGPVANGPAEPQPVADDPAAQPQPVTESPAA</sequence>
<keyword evidence="2" id="KW-1133">Transmembrane helix</keyword>
<feature type="compositionally biased region" description="Low complexity" evidence="1">
    <location>
        <begin position="89"/>
        <end position="113"/>
    </location>
</feature>